<dbReference type="InterPro" id="IPR002104">
    <property type="entry name" value="Integrase_catalytic"/>
</dbReference>
<comment type="similarity">
    <text evidence="1">Belongs to the 'phage' integrase family.</text>
</comment>
<dbReference type="RefSeq" id="WP_045056495.1">
    <property type="nucleotide sequence ID" value="NZ_CAWMDP010000024.1"/>
</dbReference>
<comment type="caution">
    <text evidence="5">The sequence shown here is derived from an EMBL/GenBank/DDBJ whole genome shotgun (WGS) entry which is preliminary data.</text>
</comment>
<dbReference type="InterPro" id="IPR013762">
    <property type="entry name" value="Integrase-like_cat_sf"/>
</dbReference>
<dbReference type="PROSITE" id="PS51898">
    <property type="entry name" value="TYR_RECOMBINASE"/>
    <property type="match status" value="1"/>
</dbReference>
<keyword evidence="6" id="KW-1185">Reference proteome</keyword>
<keyword evidence="3" id="KW-0233">DNA recombination</keyword>
<dbReference type="Pfam" id="PF00589">
    <property type="entry name" value="Phage_integrase"/>
    <property type="match status" value="1"/>
</dbReference>
<protein>
    <submittedName>
        <fullName evidence="5">Integrase</fullName>
    </submittedName>
</protein>
<dbReference type="GO" id="GO:0015074">
    <property type="term" value="P:DNA integration"/>
    <property type="evidence" value="ECO:0007669"/>
    <property type="project" value="InterPro"/>
</dbReference>
<dbReference type="SUPFAM" id="SSF56349">
    <property type="entry name" value="DNA breaking-rejoining enzymes"/>
    <property type="match status" value="1"/>
</dbReference>
<evidence type="ECO:0000256" key="1">
    <source>
        <dbReference type="ARBA" id="ARBA00008857"/>
    </source>
</evidence>
<dbReference type="OrthoDB" id="456420at2"/>
<feature type="domain" description="Tyr recombinase" evidence="4">
    <location>
        <begin position="7"/>
        <end position="178"/>
    </location>
</feature>
<dbReference type="InterPro" id="IPR050090">
    <property type="entry name" value="Tyrosine_recombinase_XerCD"/>
</dbReference>
<evidence type="ECO:0000313" key="5">
    <source>
        <dbReference type="EMBL" id="KJH70070.1"/>
    </source>
</evidence>
<dbReference type="InterPro" id="IPR011010">
    <property type="entry name" value="DNA_brk_join_enz"/>
</dbReference>
<reference evidence="5 6" key="1">
    <citation type="submission" date="2015-02" db="EMBL/GenBank/DDBJ databases">
        <title>Draft genome of a novel marine cyanobacterium (Chroococcales) isolated from South Atlantic Ocean.</title>
        <authorList>
            <person name="Rigonato J."/>
            <person name="Alvarenga D.O."/>
            <person name="Branco L.H."/>
            <person name="Varani A.M."/>
            <person name="Brandini F.P."/>
            <person name="Fiore M.F."/>
        </authorList>
    </citation>
    <scope>NUCLEOTIDE SEQUENCE [LARGE SCALE GENOMIC DNA]</scope>
    <source>
        <strain evidence="5 6">CENA595</strain>
    </source>
</reference>
<name>A0A0D8ZMT7_9CYAN</name>
<dbReference type="CDD" id="cd00397">
    <property type="entry name" value="DNA_BRE_C"/>
    <property type="match status" value="1"/>
</dbReference>
<dbReference type="EMBL" id="JYON01000028">
    <property type="protein sequence ID" value="KJH70070.1"/>
    <property type="molecule type" value="Genomic_DNA"/>
</dbReference>
<dbReference type="GO" id="GO:0003677">
    <property type="term" value="F:DNA binding"/>
    <property type="evidence" value="ECO:0007669"/>
    <property type="project" value="UniProtKB-KW"/>
</dbReference>
<keyword evidence="2" id="KW-0238">DNA-binding</keyword>
<proteinExistence type="inferred from homology"/>
<dbReference type="AlphaFoldDB" id="A0A0D8ZMT7"/>
<accession>A0A0D8ZMT7</accession>
<evidence type="ECO:0000256" key="2">
    <source>
        <dbReference type="ARBA" id="ARBA00023125"/>
    </source>
</evidence>
<evidence type="ECO:0000256" key="3">
    <source>
        <dbReference type="ARBA" id="ARBA00023172"/>
    </source>
</evidence>
<dbReference type="PANTHER" id="PTHR30349">
    <property type="entry name" value="PHAGE INTEGRASE-RELATED"/>
    <property type="match status" value="1"/>
</dbReference>
<dbReference type="GO" id="GO:0006310">
    <property type="term" value="P:DNA recombination"/>
    <property type="evidence" value="ECO:0007669"/>
    <property type="project" value="UniProtKB-KW"/>
</dbReference>
<gene>
    <name evidence="5" type="ORF">UH38_20180</name>
</gene>
<evidence type="ECO:0000259" key="4">
    <source>
        <dbReference type="PROSITE" id="PS51898"/>
    </source>
</evidence>
<dbReference type="Proteomes" id="UP000032452">
    <property type="component" value="Unassembled WGS sequence"/>
</dbReference>
<dbReference type="STRING" id="1618023.UH38_20180"/>
<dbReference type="Gene3D" id="1.10.443.10">
    <property type="entry name" value="Intergrase catalytic core"/>
    <property type="match status" value="1"/>
</dbReference>
<organism evidence="5 6">
    <name type="scientific">Aliterella atlantica CENA595</name>
    <dbReference type="NCBI Taxonomy" id="1618023"/>
    <lineage>
        <taxon>Bacteria</taxon>
        <taxon>Bacillati</taxon>
        <taxon>Cyanobacteriota</taxon>
        <taxon>Cyanophyceae</taxon>
        <taxon>Chroococcidiopsidales</taxon>
        <taxon>Aliterellaceae</taxon>
        <taxon>Aliterella</taxon>
    </lineage>
</organism>
<sequence>MKIGGNGRAKILTSAELNRLFERGLVTPRDKLLFAIAYYCACRISEALALTTYDLASGTVTLRKSTTKGKVATRTLPMHPKLNRYLEIYSPPPGLLFPGRNGDKILTRASADLILKSACKRVRIRGASTHSFRRTALTNMSNANVPIRVIQQISGHQSLTALQRYLDVNPEQVASAIALLA</sequence>
<evidence type="ECO:0000313" key="6">
    <source>
        <dbReference type="Proteomes" id="UP000032452"/>
    </source>
</evidence>
<dbReference type="PANTHER" id="PTHR30349:SF41">
    <property type="entry name" value="INTEGRASE_RECOMBINASE PROTEIN MJ0367-RELATED"/>
    <property type="match status" value="1"/>
</dbReference>